<keyword evidence="5 7" id="KW-1133">Transmembrane helix</keyword>
<evidence type="ECO:0000256" key="5">
    <source>
        <dbReference type="ARBA" id="ARBA00022989"/>
    </source>
</evidence>
<feature type="transmembrane region" description="Helical" evidence="7">
    <location>
        <begin position="18"/>
        <end position="36"/>
    </location>
</feature>
<name>A0ABQ2D176_9DEIO</name>
<protein>
    <submittedName>
        <fullName evidence="9">ABC transporter permease</fullName>
    </submittedName>
</protein>
<dbReference type="InterPro" id="IPR035906">
    <property type="entry name" value="MetI-like_sf"/>
</dbReference>
<keyword evidence="3" id="KW-1003">Cell membrane</keyword>
<dbReference type="PANTHER" id="PTHR30151:SF41">
    <property type="entry name" value="ABC TRANSPORTER PERMEASE PROTEIN"/>
    <property type="match status" value="1"/>
</dbReference>
<keyword evidence="6 7" id="KW-0472">Membrane</keyword>
<comment type="similarity">
    <text evidence="7">Belongs to the binding-protein-dependent transport system permease family.</text>
</comment>
<keyword evidence="2 7" id="KW-0813">Transport</keyword>
<evidence type="ECO:0000256" key="2">
    <source>
        <dbReference type="ARBA" id="ARBA00022448"/>
    </source>
</evidence>
<organism evidence="9 10">
    <name type="scientific">Deinococcus roseus</name>
    <dbReference type="NCBI Taxonomy" id="392414"/>
    <lineage>
        <taxon>Bacteria</taxon>
        <taxon>Thermotogati</taxon>
        <taxon>Deinococcota</taxon>
        <taxon>Deinococci</taxon>
        <taxon>Deinococcales</taxon>
        <taxon>Deinococcaceae</taxon>
        <taxon>Deinococcus</taxon>
    </lineage>
</organism>
<evidence type="ECO:0000313" key="10">
    <source>
        <dbReference type="Proteomes" id="UP000632222"/>
    </source>
</evidence>
<comment type="subcellular location">
    <subcellularLocation>
        <location evidence="1 7">Cell membrane</location>
        <topology evidence="1 7">Multi-pass membrane protein</topology>
    </subcellularLocation>
</comment>
<feature type="transmembrane region" description="Helical" evidence="7">
    <location>
        <begin position="287"/>
        <end position="309"/>
    </location>
</feature>
<evidence type="ECO:0000256" key="1">
    <source>
        <dbReference type="ARBA" id="ARBA00004651"/>
    </source>
</evidence>
<evidence type="ECO:0000256" key="4">
    <source>
        <dbReference type="ARBA" id="ARBA00022692"/>
    </source>
</evidence>
<feature type="transmembrane region" description="Helical" evidence="7">
    <location>
        <begin position="124"/>
        <end position="148"/>
    </location>
</feature>
<dbReference type="InterPro" id="IPR000515">
    <property type="entry name" value="MetI-like"/>
</dbReference>
<dbReference type="PROSITE" id="PS50928">
    <property type="entry name" value="ABC_TM1"/>
    <property type="match status" value="1"/>
</dbReference>
<evidence type="ECO:0000256" key="6">
    <source>
        <dbReference type="ARBA" id="ARBA00023136"/>
    </source>
</evidence>
<keyword evidence="10" id="KW-1185">Reference proteome</keyword>
<evidence type="ECO:0000256" key="7">
    <source>
        <dbReference type="RuleBase" id="RU363032"/>
    </source>
</evidence>
<reference evidence="10" key="1">
    <citation type="journal article" date="2019" name="Int. J. Syst. Evol. Microbiol.">
        <title>The Global Catalogue of Microorganisms (GCM) 10K type strain sequencing project: providing services to taxonomists for standard genome sequencing and annotation.</title>
        <authorList>
            <consortium name="The Broad Institute Genomics Platform"/>
            <consortium name="The Broad Institute Genome Sequencing Center for Infectious Disease"/>
            <person name="Wu L."/>
            <person name="Ma J."/>
        </authorList>
    </citation>
    <scope>NUCLEOTIDE SEQUENCE [LARGE SCALE GENOMIC DNA]</scope>
    <source>
        <strain evidence="10">JCM 14370</strain>
    </source>
</reference>
<dbReference type="Gene3D" id="1.10.3720.10">
    <property type="entry name" value="MetI-like"/>
    <property type="match status" value="1"/>
</dbReference>
<sequence length="322" mass="34936">MASHAVMKENRPASSRTWVAWVVVLLAHAVLFWVSYSLSQQNGVPQKPLLLALIWVCLVAGLAGVGFVARLRKDFLPAALLFTVTVLFVEALLRVNQVPAGLIPTPGRVMVALYNAREVLMLDVFYTFVLEALIGFVAGVVIGVLSSTLVARFKFLELGVLPYASIFSSIPIVALAPVMVKAIGLEWPSKAAVVAVTVIFPIIVNVVRGLQSASPLHLDLMHSYAASPMRVFFDVRVPTALPYFFNALKISTTLSLISAIVAEFFGTTGNGLGFRIQIEAGRFNFDIVWAAIVVASVIGILFFSLIGALEKKFTGWHASYRS</sequence>
<comment type="caution">
    <text evidence="9">The sequence shown here is derived from an EMBL/GenBank/DDBJ whole genome shotgun (WGS) entry which is preliminary data.</text>
</comment>
<dbReference type="PANTHER" id="PTHR30151">
    <property type="entry name" value="ALKANE SULFONATE ABC TRANSPORTER-RELATED, MEMBRANE SUBUNIT"/>
    <property type="match status" value="1"/>
</dbReference>
<dbReference type="RefSeq" id="WP_229684785.1">
    <property type="nucleotide sequence ID" value="NZ_BMOD01000009.1"/>
</dbReference>
<dbReference type="SUPFAM" id="SSF161098">
    <property type="entry name" value="MetI-like"/>
    <property type="match status" value="1"/>
</dbReference>
<accession>A0ABQ2D176</accession>
<evidence type="ECO:0000256" key="3">
    <source>
        <dbReference type="ARBA" id="ARBA00022475"/>
    </source>
</evidence>
<dbReference type="Proteomes" id="UP000632222">
    <property type="component" value="Unassembled WGS sequence"/>
</dbReference>
<feature type="transmembrane region" description="Helical" evidence="7">
    <location>
        <begin position="160"/>
        <end position="180"/>
    </location>
</feature>
<dbReference type="CDD" id="cd06261">
    <property type="entry name" value="TM_PBP2"/>
    <property type="match status" value="1"/>
</dbReference>
<feature type="transmembrane region" description="Helical" evidence="7">
    <location>
        <begin position="243"/>
        <end position="266"/>
    </location>
</feature>
<feature type="transmembrane region" description="Helical" evidence="7">
    <location>
        <begin position="48"/>
        <end position="69"/>
    </location>
</feature>
<gene>
    <name evidence="9" type="ORF">GCM10008938_26930</name>
</gene>
<dbReference type="EMBL" id="BMOD01000009">
    <property type="protein sequence ID" value="GGJ39490.1"/>
    <property type="molecule type" value="Genomic_DNA"/>
</dbReference>
<proteinExistence type="inferred from homology"/>
<evidence type="ECO:0000313" key="9">
    <source>
        <dbReference type="EMBL" id="GGJ39490.1"/>
    </source>
</evidence>
<keyword evidence="4 7" id="KW-0812">Transmembrane</keyword>
<feature type="transmembrane region" description="Helical" evidence="7">
    <location>
        <begin position="75"/>
        <end position="93"/>
    </location>
</feature>
<dbReference type="Pfam" id="PF00528">
    <property type="entry name" value="BPD_transp_1"/>
    <property type="match status" value="1"/>
</dbReference>
<feature type="domain" description="ABC transmembrane type-1" evidence="8">
    <location>
        <begin position="125"/>
        <end position="306"/>
    </location>
</feature>
<evidence type="ECO:0000259" key="8">
    <source>
        <dbReference type="PROSITE" id="PS50928"/>
    </source>
</evidence>